<evidence type="ECO:0000256" key="2">
    <source>
        <dbReference type="ARBA" id="ARBA00002280"/>
    </source>
</evidence>
<evidence type="ECO:0000256" key="7">
    <source>
        <dbReference type="ARBA" id="ARBA00022801"/>
    </source>
</evidence>
<comment type="function">
    <text evidence="2">Removes 5-oxoproline from various penultimate amino acid residues except L-proline.</text>
</comment>
<dbReference type="PRINTS" id="PR00706">
    <property type="entry name" value="PYROGLUPTASE"/>
</dbReference>
<protein>
    <recommendedName>
        <fullName evidence="9">Pyroglutamyl-peptidase I</fullName>
        <ecNumber evidence="9">3.4.19.3</ecNumber>
    </recommendedName>
</protein>
<dbReference type="RefSeq" id="WP_309394357.1">
    <property type="nucleotide sequence ID" value="NZ_JADBEO010000055.1"/>
</dbReference>
<evidence type="ECO:0000256" key="6">
    <source>
        <dbReference type="ARBA" id="ARBA00022670"/>
    </source>
</evidence>
<comment type="catalytic activity">
    <reaction evidence="1 9">
        <text>Release of an N-terminal pyroglutamyl group from a polypeptide, the second amino acid generally not being Pro.</text>
        <dbReference type="EC" id="3.4.19.3"/>
    </reaction>
</comment>
<organism evidence="10 11">
    <name type="scientific">Chelatococcus sambhunathii</name>
    <dbReference type="NCBI Taxonomy" id="363953"/>
    <lineage>
        <taxon>Bacteria</taxon>
        <taxon>Pseudomonadati</taxon>
        <taxon>Pseudomonadota</taxon>
        <taxon>Alphaproteobacteria</taxon>
        <taxon>Hyphomicrobiales</taxon>
        <taxon>Chelatococcaceae</taxon>
        <taxon>Chelatococcus</taxon>
    </lineage>
</organism>
<dbReference type="Pfam" id="PF01470">
    <property type="entry name" value="Peptidase_C15"/>
    <property type="match status" value="1"/>
</dbReference>
<evidence type="ECO:0000256" key="3">
    <source>
        <dbReference type="ARBA" id="ARBA00004496"/>
    </source>
</evidence>
<evidence type="ECO:0000256" key="4">
    <source>
        <dbReference type="ARBA" id="ARBA00006641"/>
    </source>
</evidence>
<gene>
    <name evidence="10" type="ORF">IHQ68_18085</name>
</gene>
<dbReference type="EC" id="3.4.19.3" evidence="9"/>
<evidence type="ECO:0000256" key="1">
    <source>
        <dbReference type="ARBA" id="ARBA00001770"/>
    </source>
</evidence>
<feature type="active site" evidence="9">
    <location>
        <position position="94"/>
    </location>
</feature>
<evidence type="ECO:0000313" key="11">
    <source>
        <dbReference type="Proteomes" id="UP001181622"/>
    </source>
</evidence>
<evidence type="ECO:0000256" key="9">
    <source>
        <dbReference type="PROSITE-ProRule" id="PRU10076"/>
    </source>
</evidence>
<evidence type="ECO:0000313" key="10">
    <source>
        <dbReference type="EMBL" id="MDR4308533.1"/>
    </source>
</evidence>
<comment type="caution">
    <text evidence="10">The sequence shown here is derived from an EMBL/GenBank/DDBJ whole genome shotgun (WGS) entry which is preliminary data.</text>
</comment>
<keyword evidence="6" id="KW-0645">Protease</keyword>
<dbReference type="InterPro" id="IPR016125">
    <property type="entry name" value="Peptidase_C15-like"/>
</dbReference>
<comment type="similarity">
    <text evidence="4">Belongs to the peptidase C15 family.</text>
</comment>
<evidence type="ECO:0000256" key="5">
    <source>
        <dbReference type="ARBA" id="ARBA00022490"/>
    </source>
</evidence>
<keyword evidence="8" id="KW-0788">Thiol protease</keyword>
<name>A0ABU1DKJ3_9HYPH</name>
<dbReference type="InterPro" id="IPR036440">
    <property type="entry name" value="Peptidase_C15-like_sf"/>
</dbReference>
<comment type="subcellular location">
    <subcellularLocation>
        <location evidence="3">Cytoplasm</location>
    </subcellularLocation>
</comment>
<accession>A0ABU1DKJ3</accession>
<dbReference type="InterPro" id="IPR033693">
    <property type="entry name" value="PGPEP1_Glu_AS"/>
</dbReference>
<dbReference type="Gene3D" id="3.40.630.20">
    <property type="entry name" value="Peptidase C15, pyroglutamyl peptidase I-like"/>
    <property type="match status" value="1"/>
</dbReference>
<dbReference type="SUPFAM" id="SSF53182">
    <property type="entry name" value="Pyrrolidone carboxyl peptidase (pyroglutamate aminopeptidase)"/>
    <property type="match status" value="1"/>
</dbReference>
<dbReference type="EMBL" id="JADBEO010000055">
    <property type="protein sequence ID" value="MDR4308533.1"/>
    <property type="molecule type" value="Genomic_DNA"/>
</dbReference>
<dbReference type="InterPro" id="IPR000816">
    <property type="entry name" value="Peptidase_C15"/>
</dbReference>
<proteinExistence type="inferred from homology"/>
<reference evidence="10" key="1">
    <citation type="submission" date="2020-10" db="EMBL/GenBank/DDBJ databases">
        <authorList>
            <person name="Abbas A."/>
            <person name="Razzaq R."/>
            <person name="Waqas M."/>
            <person name="Abbas N."/>
            <person name="Nielsen T.K."/>
            <person name="Hansen L.H."/>
            <person name="Hussain S."/>
            <person name="Shahid M."/>
        </authorList>
    </citation>
    <scope>NUCLEOTIDE SEQUENCE</scope>
    <source>
        <strain evidence="10">S14</strain>
    </source>
</reference>
<evidence type="ECO:0000256" key="8">
    <source>
        <dbReference type="ARBA" id="ARBA00022807"/>
    </source>
</evidence>
<dbReference type="PROSITE" id="PS01333">
    <property type="entry name" value="PYRASE_GLU"/>
    <property type="match status" value="1"/>
</dbReference>
<keyword evidence="5" id="KW-0963">Cytoplasm</keyword>
<sequence>MRKTTSSGPGARRLLITAFGRFDGGWNCSEALLSRLRAERDELQSLWGGPVAFALLPVRAATAEAELARALATARPTHVLLTGQAAGRDALSFERVARNRVHIAVADAYGRVGTIGPVRAGGPTERLSNWPDLPGLVGALADAGLPARLSDDAGSHLCNQTLYLALEAAETAKPPFVSTFLHLPLLPEQVAERLPAAARHAQCFAMPIEEMARAVRLVLVHTGQTTA</sequence>
<keyword evidence="7" id="KW-0378">Hydrolase</keyword>
<dbReference type="Proteomes" id="UP001181622">
    <property type="component" value="Unassembled WGS sequence"/>
</dbReference>
<keyword evidence="11" id="KW-1185">Reference proteome</keyword>